<keyword evidence="2" id="KW-0548">Nucleotidyltransferase</keyword>
<dbReference type="SUPFAM" id="SSF53448">
    <property type="entry name" value="Nucleotide-diphospho-sugar transferases"/>
    <property type="match status" value="1"/>
</dbReference>
<gene>
    <name evidence="2" type="primary">rfbF</name>
    <name evidence="2" type="ORF">FV139_04245</name>
</gene>
<organism evidence="2 3">
    <name type="scientific">Parahaliea maris</name>
    <dbReference type="NCBI Taxonomy" id="2716870"/>
    <lineage>
        <taxon>Bacteria</taxon>
        <taxon>Pseudomonadati</taxon>
        <taxon>Pseudomonadota</taxon>
        <taxon>Gammaproteobacteria</taxon>
        <taxon>Cellvibrionales</taxon>
        <taxon>Halieaceae</taxon>
        <taxon>Parahaliea</taxon>
    </lineage>
</organism>
<proteinExistence type="predicted"/>
<dbReference type="GO" id="GO:0009243">
    <property type="term" value="P:O antigen biosynthetic process"/>
    <property type="evidence" value="ECO:0007669"/>
    <property type="project" value="InterPro"/>
</dbReference>
<dbReference type="EMBL" id="VRZA01000001">
    <property type="protein sequence ID" value="TXS96687.1"/>
    <property type="molecule type" value="Genomic_DNA"/>
</dbReference>
<dbReference type="InterPro" id="IPR029044">
    <property type="entry name" value="Nucleotide-diphossugar_trans"/>
</dbReference>
<dbReference type="CDD" id="cd02524">
    <property type="entry name" value="G1P_cytidylyltransferase"/>
    <property type="match status" value="1"/>
</dbReference>
<sequence length="259" mass="29307">MKAVILAGGLGTRISEETHLKPKPMIEIGGRPLLWHIMKIYSQHGVNDFIICCGYKGYLIKEYFANYFLHMSDVTFDLSDNSVQVHEKYAEPWRVTLIDTGETTMTGGRLRRVKDHIKEEDLVCFTYGDGLADVDIQSLIKYHQSQEKLATVTAVQPPGRYGALDIQNNDVTGFIEKPRGDGAWINGGFFVLSPTVIDLIEGDSTVWEEGPLRTLAANGDLSAYRHEGFWQPMDTLREKRLLDDLWQSGRAPWKTWTSP</sequence>
<dbReference type="Gene3D" id="3.90.550.10">
    <property type="entry name" value="Spore Coat Polysaccharide Biosynthesis Protein SpsA, Chain A"/>
    <property type="match status" value="1"/>
</dbReference>
<dbReference type="Proteomes" id="UP000321039">
    <property type="component" value="Unassembled WGS sequence"/>
</dbReference>
<dbReference type="GO" id="GO:0047343">
    <property type="term" value="F:glucose-1-phosphate cytidylyltransferase activity"/>
    <property type="evidence" value="ECO:0007669"/>
    <property type="project" value="UniProtKB-EC"/>
</dbReference>
<evidence type="ECO:0000313" key="3">
    <source>
        <dbReference type="Proteomes" id="UP000321039"/>
    </source>
</evidence>
<protein>
    <submittedName>
        <fullName evidence="2">Glucose-1-phosphate cytidylyltransferase</fullName>
        <ecNumber evidence="2">2.7.7.33</ecNumber>
    </submittedName>
</protein>
<evidence type="ECO:0000313" key="2">
    <source>
        <dbReference type="EMBL" id="TXS96687.1"/>
    </source>
</evidence>
<dbReference type="AlphaFoldDB" id="A0A5C9AAX0"/>
<dbReference type="Pfam" id="PF00483">
    <property type="entry name" value="NTP_transferase"/>
    <property type="match status" value="1"/>
</dbReference>
<feature type="domain" description="Nucleotidyl transferase" evidence="1">
    <location>
        <begin position="2"/>
        <end position="200"/>
    </location>
</feature>
<comment type="caution">
    <text evidence="2">The sequence shown here is derived from an EMBL/GenBank/DDBJ whole genome shotgun (WGS) entry which is preliminary data.</text>
</comment>
<dbReference type="NCBIfam" id="TIGR02623">
    <property type="entry name" value="G1P_cyt_trans"/>
    <property type="match status" value="1"/>
</dbReference>
<keyword evidence="3" id="KW-1185">Reference proteome</keyword>
<reference evidence="2 3" key="1">
    <citation type="submission" date="2019-08" db="EMBL/GenBank/DDBJ databases">
        <title>Parahaliea maris sp. nov., isolated from the surface seawater.</title>
        <authorList>
            <person name="Liu Y."/>
        </authorList>
    </citation>
    <scope>NUCLEOTIDE SEQUENCE [LARGE SCALE GENOMIC DNA]</scope>
    <source>
        <strain evidence="2 3">HSLHS9</strain>
    </source>
</reference>
<dbReference type="InterPro" id="IPR046981">
    <property type="entry name" value="G1P_cyt_trans"/>
</dbReference>
<dbReference type="EC" id="2.7.7.33" evidence="2"/>
<dbReference type="RefSeq" id="WP_148066951.1">
    <property type="nucleotide sequence ID" value="NZ_VRZA01000001.1"/>
</dbReference>
<accession>A0A5C9AAX0</accession>
<dbReference type="PANTHER" id="PTHR47183:SF1">
    <property type="entry name" value="GLUCOSE-1-PHOSPHATE CYTIDYLYLTRANSFERASE"/>
    <property type="match status" value="1"/>
</dbReference>
<evidence type="ECO:0000259" key="1">
    <source>
        <dbReference type="Pfam" id="PF00483"/>
    </source>
</evidence>
<dbReference type="PANTHER" id="PTHR47183">
    <property type="entry name" value="GLUCOSE-1-PHOSPHATE CYTIDYLYLTRANSFERASE-RELATED"/>
    <property type="match status" value="1"/>
</dbReference>
<dbReference type="InterPro" id="IPR005835">
    <property type="entry name" value="NTP_transferase_dom"/>
</dbReference>
<dbReference type="InterPro" id="IPR013446">
    <property type="entry name" value="G1P_cyt_trans-like"/>
</dbReference>
<name>A0A5C9AAX0_9GAMM</name>
<keyword evidence="2" id="KW-0808">Transferase</keyword>